<dbReference type="PRINTS" id="PR00996">
    <property type="entry name" value="CHERMTFRASE"/>
</dbReference>
<dbReference type="Pfam" id="PF01739">
    <property type="entry name" value="CheR"/>
    <property type="match status" value="1"/>
</dbReference>
<dbReference type="KEGG" id="uam:UABAM_03857"/>
<reference evidence="2 3" key="1">
    <citation type="submission" date="2019-08" db="EMBL/GenBank/DDBJ databases">
        <title>Complete genome sequence of Candidatus Uab amorphum.</title>
        <authorList>
            <person name="Shiratori T."/>
            <person name="Suzuki S."/>
            <person name="Kakizawa Y."/>
            <person name="Ishida K."/>
        </authorList>
    </citation>
    <scope>NUCLEOTIDE SEQUENCE [LARGE SCALE GENOMIC DNA]</scope>
    <source>
        <strain evidence="2 3">SRT547</strain>
    </source>
</reference>
<dbReference type="Proteomes" id="UP000326354">
    <property type="component" value="Chromosome"/>
</dbReference>
<organism evidence="2 3">
    <name type="scientific">Uabimicrobium amorphum</name>
    <dbReference type="NCBI Taxonomy" id="2596890"/>
    <lineage>
        <taxon>Bacteria</taxon>
        <taxon>Pseudomonadati</taxon>
        <taxon>Planctomycetota</taxon>
        <taxon>Candidatus Uabimicrobiia</taxon>
        <taxon>Candidatus Uabimicrobiales</taxon>
        <taxon>Candidatus Uabimicrobiaceae</taxon>
        <taxon>Candidatus Uabimicrobium</taxon>
    </lineage>
</organism>
<evidence type="ECO:0000313" key="3">
    <source>
        <dbReference type="Proteomes" id="UP000326354"/>
    </source>
</evidence>
<dbReference type="InterPro" id="IPR022642">
    <property type="entry name" value="CheR_C"/>
</dbReference>
<accession>A0A5S9IP42</accession>
<evidence type="ECO:0000259" key="1">
    <source>
        <dbReference type="PROSITE" id="PS50123"/>
    </source>
</evidence>
<evidence type="ECO:0000313" key="2">
    <source>
        <dbReference type="EMBL" id="BBM85488.1"/>
    </source>
</evidence>
<dbReference type="InterPro" id="IPR050903">
    <property type="entry name" value="Bact_Chemotaxis_MeTrfase"/>
</dbReference>
<dbReference type="PANTHER" id="PTHR24422">
    <property type="entry name" value="CHEMOTAXIS PROTEIN METHYLTRANSFERASE"/>
    <property type="match status" value="1"/>
</dbReference>
<keyword evidence="3" id="KW-1185">Reference proteome</keyword>
<dbReference type="AlphaFoldDB" id="A0A5S9IP42"/>
<gene>
    <name evidence="2" type="ORF">UABAM_03857</name>
</gene>
<dbReference type="InterPro" id="IPR000780">
    <property type="entry name" value="CheR_MeTrfase"/>
</dbReference>
<dbReference type="RefSeq" id="WP_151969587.1">
    <property type="nucleotide sequence ID" value="NZ_AP019860.1"/>
</dbReference>
<dbReference type="OrthoDB" id="288469at2"/>
<protein>
    <submittedName>
        <fullName evidence="2">Chemotaxis protein R</fullName>
    </submittedName>
</protein>
<dbReference type="SMART" id="SM00138">
    <property type="entry name" value="MeTrc"/>
    <property type="match status" value="1"/>
</dbReference>
<sequence length="207" mass="24095">MSKPIPPITLLFRNTAMWKYFRDYIAPQLRARESIYIWHTACSTGEEVYSMATLLYEEDLSPKSQLYATDVAHERIDTAQNNVFSQNIWQESQQNYVQSGGKKTLEVFCHQTPSGFSFRENLRKMIAFRHHDFTNDSSPGEFQVIFCRNAICYYGLTKRRDIFTLLHQSLQKNGYLVLGSKENLIGSPFIDCYTQLNDMPIYQKISS</sequence>
<dbReference type="PANTHER" id="PTHR24422:SF8">
    <property type="entry name" value="CHEMOTAXIS PROTEIN"/>
    <property type="match status" value="1"/>
</dbReference>
<feature type="domain" description="CheR-type methyltransferase" evidence="1">
    <location>
        <begin position="1"/>
        <end position="186"/>
    </location>
</feature>
<name>A0A5S9IP42_UABAM</name>
<dbReference type="EMBL" id="AP019860">
    <property type="protein sequence ID" value="BBM85488.1"/>
    <property type="molecule type" value="Genomic_DNA"/>
</dbReference>
<dbReference type="PROSITE" id="PS50123">
    <property type="entry name" value="CHER"/>
    <property type="match status" value="1"/>
</dbReference>
<dbReference type="Gene3D" id="3.40.50.150">
    <property type="entry name" value="Vaccinia Virus protein VP39"/>
    <property type="match status" value="1"/>
</dbReference>
<proteinExistence type="predicted"/>
<dbReference type="GO" id="GO:0008757">
    <property type="term" value="F:S-adenosylmethionine-dependent methyltransferase activity"/>
    <property type="evidence" value="ECO:0007669"/>
    <property type="project" value="InterPro"/>
</dbReference>
<dbReference type="InterPro" id="IPR029063">
    <property type="entry name" value="SAM-dependent_MTases_sf"/>
</dbReference>
<dbReference type="SUPFAM" id="SSF53335">
    <property type="entry name" value="S-adenosyl-L-methionine-dependent methyltransferases"/>
    <property type="match status" value="1"/>
</dbReference>